<dbReference type="HAMAP" id="MF_01446">
    <property type="entry name" value="Kae1"/>
    <property type="match status" value="1"/>
</dbReference>
<dbReference type="Pfam" id="PF00814">
    <property type="entry name" value="TsaD"/>
    <property type="match status" value="1"/>
</dbReference>
<dbReference type="PROSITE" id="PS01016">
    <property type="entry name" value="GLYCOPROTEASE"/>
    <property type="match status" value="1"/>
</dbReference>
<comment type="subcellular location">
    <subcellularLocation>
        <location evidence="9">Cytoplasm</location>
    </subcellularLocation>
    <subcellularLocation>
        <location evidence="9">Nucleus</location>
    </subcellularLocation>
</comment>
<evidence type="ECO:0000256" key="7">
    <source>
        <dbReference type="ARBA" id="ARBA00030439"/>
    </source>
</evidence>
<dbReference type="GO" id="GO:0000408">
    <property type="term" value="C:EKC/KEOPS complex"/>
    <property type="evidence" value="ECO:0007669"/>
    <property type="project" value="InterPro"/>
</dbReference>
<evidence type="ECO:0000256" key="4">
    <source>
        <dbReference type="ARBA" id="ARBA00022694"/>
    </source>
</evidence>
<dbReference type="GO" id="GO:0061711">
    <property type="term" value="F:tRNA N(6)-L-threonylcarbamoyladenine synthase activity"/>
    <property type="evidence" value="ECO:0007669"/>
    <property type="project" value="UniProtKB-EC"/>
</dbReference>
<protein>
    <recommendedName>
        <fullName evidence="1">N(6)-L-threonylcarbamoyladenine synthase</fullName>
        <ecNumber evidence="1">2.3.1.234</ecNumber>
    </recommendedName>
    <alternativeName>
        <fullName evidence="7">N6-L-threonylcarbamoyladenine synthase</fullName>
    </alternativeName>
</protein>
<dbReference type="GO" id="GO:0046872">
    <property type="term" value="F:metal ion binding"/>
    <property type="evidence" value="ECO:0007669"/>
    <property type="project" value="UniProtKB-KW"/>
</dbReference>
<feature type="binding site" evidence="9">
    <location>
        <position position="177"/>
    </location>
    <ligand>
        <name>substrate</name>
    </ligand>
</feature>
<comment type="similarity">
    <text evidence="9">Belongs to the KAE1 / TsaD family.</text>
</comment>
<sequence>MPTVLGLEGSANKVGAGVVRDGVILSSRRATYVTPPGQGFAPGPVGRHHQGALLGLVAAAMAEAGAGPRDLDGIAFTRGPGLGAPLAVVAAVGRTLAQLWGLPLLGVNHCVGHIEMGRLLAPARDPVVLYVSGGNTQVIAFSRRRYRIFGETLDLALGNCLDRLARMLRLPNDPSPGYNVEVMARRGRRLLELPYVVKGMDVSFSGLLSHLQAVTPKLLASGEATPEDLCFSLQETAFAMLAEVTERALALTRAPHLLLVGGVACNQRLQEMLRTMCSARGVTLCPTDERYCIDNGAMIAQAGWEMLRVGQVTELDQSGITQRYRTDEVEVTWRD</sequence>
<dbReference type="NCBIfam" id="TIGR00329">
    <property type="entry name" value="gcp_kae1"/>
    <property type="match status" value="1"/>
</dbReference>
<dbReference type="EC" id="2.3.1.234" evidence="1"/>
<feature type="domain" description="Gcp-like" evidence="10">
    <location>
        <begin position="29"/>
        <end position="300"/>
    </location>
</feature>
<organism evidence="11 12">
    <name type="scientific">Melopsittacus undulatus</name>
    <name type="common">Budgerigar</name>
    <name type="synonym">Psittacus undulatus</name>
    <dbReference type="NCBI Taxonomy" id="13146"/>
    <lineage>
        <taxon>Eukaryota</taxon>
        <taxon>Metazoa</taxon>
        <taxon>Chordata</taxon>
        <taxon>Craniata</taxon>
        <taxon>Vertebrata</taxon>
        <taxon>Euteleostomi</taxon>
        <taxon>Archelosauria</taxon>
        <taxon>Archosauria</taxon>
        <taxon>Dinosauria</taxon>
        <taxon>Saurischia</taxon>
        <taxon>Theropoda</taxon>
        <taxon>Coelurosauria</taxon>
        <taxon>Aves</taxon>
        <taxon>Neognathae</taxon>
        <taxon>Neoaves</taxon>
        <taxon>Telluraves</taxon>
        <taxon>Australaves</taxon>
        <taxon>Psittaciformes</taxon>
        <taxon>Psittaculidae</taxon>
        <taxon>Melopsittacus</taxon>
    </lineage>
</organism>
<comment type="catalytic activity">
    <reaction evidence="8 9">
        <text>L-threonylcarbamoyladenylate + adenosine(37) in tRNA = N(6)-L-threonylcarbamoyladenosine(37) in tRNA + AMP + H(+)</text>
        <dbReference type="Rhea" id="RHEA:37059"/>
        <dbReference type="Rhea" id="RHEA-COMP:10162"/>
        <dbReference type="Rhea" id="RHEA-COMP:10163"/>
        <dbReference type="ChEBI" id="CHEBI:15378"/>
        <dbReference type="ChEBI" id="CHEBI:73682"/>
        <dbReference type="ChEBI" id="CHEBI:74411"/>
        <dbReference type="ChEBI" id="CHEBI:74418"/>
        <dbReference type="ChEBI" id="CHEBI:456215"/>
        <dbReference type="EC" id="2.3.1.234"/>
    </reaction>
</comment>
<feature type="binding site" evidence="9">
    <location>
        <begin position="130"/>
        <end position="134"/>
    </location>
    <ligand>
        <name>substrate</name>
    </ligand>
</feature>
<keyword evidence="5 9" id="KW-0479">Metal-binding</keyword>
<name>A0A8V5GH75_MELUD</name>
<dbReference type="PRINTS" id="PR00789">
    <property type="entry name" value="OSIALOPTASE"/>
</dbReference>
<dbReference type="NCBIfam" id="TIGR03722">
    <property type="entry name" value="arch_KAE1"/>
    <property type="match status" value="1"/>
</dbReference>
<keyword evidence="3 9" id="KW-0808">Transferase</keyword>
<proteinExistence type="inferred from homology"/>
<reference evidence="11" key="2">
    <citation type="submission" date="2025-08" db="UniProtKB">
        <authorList>
            <consortium name="Ensembl"/>
        </authorList>
    </citation>
    <scope>IDENTIFICATION</scope>
</reference>
<reference evidence="11" key="3">
    <citation type="submission" date="2025-09" db="UniProtKB">
        <authorList>
            <consortium name="Ensembl"/>
        </authorList>
    </citation>
    <scope>IDENTIFICATION</scope>
</reference>
<evidence type="ECO:0000256" key="3">
    <source>
        <dbReference type="ARBA" id="ARBA00022679"/>
    </source>
</evidence>
<dbReference type="InterPro" id="IPR017861">
    <property type="entry name" value="KAE1/TsaD"/>
</dbReference>
<dbReference type="GO" id="GO:0002949">
    <property type="term" value="P:tRNA threonylcarbamoyladenosine modification"/>
    <property type="evidence" value="ECO:0007669"/>
    <property type="project" value="UniProtKB-UniRule"/>
</dbReference>
<dbReference type="InterPro" id="IPR000905">
    <property type="entry name" value="Gcp-like_dom"/>
</dbReference>
<dbReference type="Ensembl" id="ENSMUNT00000025906.1">
    <property type="protein sequence ID" value="ENSMUNP00000031891.1"/>
    <property type="gene ID" value="ENSMUNG00000017171.1"/>
</dbReference>
<dbReference type="InterPro" id="IPR034680">
    <property type="entry name" value="Kae1_archaea_euk"/>
</dbReference>
<dbReference type="PANTHER" id="PTHR11735:SF14">
    <property type="entry name" value="TRNA N6-ADENOSINE THREONYLCARBAMOYLTRANSFERASE"/>
    <property type="match status" value="1"/>
</dbReference>
<dbReference type="GO" id="GO:0005634">
    <property type="term" value="C:nucleus"/>
    <property type="evidence" value="ECO:0007669"/>
    <property type="project" value="UniProtKB-SubCell"/>
</dbReference>
<dbReference type="AlphaFoldDB" id="A0A8V5GH75"/>
<reference evidence="11" key="1">
    <citation type="submission" date="2020-03" db="EMBL/GenBank/DDBJ databases">
        <title>Melopsittacus undulatus (budgerigar) genome, bMelUnd1, maternal haplotype with Z.</title>
        <authorList>
            <person name="Gedman G."/>
            <person name="Mountcastle J."/>
            <person name="Haase B."/>
            <person name="Formenti G."/>
            <person name="Wright T."/>
            <person name="Apodaca J."/>
            <person name="Pelan S."/>
            <person name="Chow W."/>
            <person name="Rhie A."/>
            <person name="Howe K."/>
            <person name="Fedrigo O."/>
            <person name="Jarvis E.D."/>
        </authorList>
    </citation>
    <scope>NUCLEOTIDE SEQUENCE [LARGE SCALE GENOMIC DNA]</scope>
</reference>
<dbReference type="InterPro" id="IPR017860">
    <property type="entry name" value="Peptidase_M22_CS"/>
</dbReference>
<dbReference type="CDD" id="cd24132">
    <property type="entry name" value="ASKHA_NBD_OSGEP_like_euk"/>
    <property type="match status" value="1"/>
</dbReference>
<keyword evidence="6 9" id="KW-0012">Acyltransferase</keyword>
<keyword evidence="4 9" id="KW-0819">tRNA processing</keyword>
<evidence type="ECO:0000313" key="12">
    <source>
        <dbReference type="Proteomes" id="UP000694405"/>
    </source>
</evidence>
<evidence type="ECO:0000313" key="11">
    <source>
        <dbReference type="Ensembl" id="ENSMUNP00000031891.1"/>
    </source>
</evidence>
<dbReference type="Gene3D" id="3.30.420.40">
    <property type="match status" value="2"/>
</dbReference>
<feature type="binding site" evidence="9">
    <location>
        <position position="294"/>
    </location>
    <ligand>
        <name>a divalent metal cation</name>
        <dbReference type="ChEBI" id="CHEBI:60240"/>
    </ligand>
</feature>
<dbReference type="InterPro" id="IPR043129">
    <property type="entry name" value="ATPase_NBD"/>
</dbReference>
<gene>
    <name evidence="11" type="primary">LOC117437873</name>
</gene>
<dbReference type="Proteomes" id="UP000694405">
    <property type="component" value="Chromosome 30"/>
</dbReference>
<accession>A0A8V5GH75</accession>
<evidence type="ECO:0000259" key="10">
    <source>
        <dbReference type="Pfam" id="PF00814"/>
    </source>
</evidence>
<keyword evidence="2 9" id="KW-0963">Cytoplasm</keyword>
<dbReference type="SUPFAM" id="SSF53067">
    <property type="entry name" value="Actin-like ATPase domain"/>
    <property type="match status" value="1"/>
</dbReference>
<keyword evidence="12" id="KW-1185">Reference proteome</keyword>
<feature type="binding site" evidence="9">
    <location>
        <position position="113"/>
    </location>
    <ligand>
        <name>a divalent metal cation</name>
        <dbReference type="ChEBI" id="CHEBI:60240"/>
    </ligand>
</feature>
<dbReference type="OrthoDB" id="10254073at2759"/>
<comment type="cofactor">
    <cofactor evidence="9">
        <name>a divalent metal cation</name>
        <dbReference type="ChEBI" id="CHEBI:60240"/>
    </cofactor>
    <text evidence="9">Binds 1 divalent metal cation per subunit.</text>
</comment>
<dbReference type="PANTHER" id="PTHR11735">
    <property type="entry name" value="TRNA N6-ADENOSINE THREONYLCARBAMOYLTRANSFERASE"/>
    <property type="match status" value="1"/>
</dbReference>
<feature type="binding site" evidence="9">
    <location>
        <position position="266"/>
    </location>
    <ligand>
        <name>substrate</name>
    </ligand>
</feature>
<feature type="binding site" evidence="9">
    <location>
        <position position="109"/>
    </location>
    <ligand>
        <name>a divalent metal cation</name>
        <dbReference type="ChEBI" id="CHEBI:60240"/>
    </ligand>
</feature>
<evidence type="ECO:0000256" key="9">
    <source>
        <dbReference type="HAMAP-Rule" id="MF_03180"/>
    </source>
</evidence>
<dbReference type="GO" id="GO:0005737">
    <property type="term" value="C:cytoplasm"/>
    <property type="evidence" value="ECO:0007669"/>
    <property type="project" value="UniProtKB-SubCell"/>
</dbReference>
<feature type="binding site" evidence="9">
    <location>
        <position position="181"/>
    </location>
    <ligand>
        <name>substrate</name>
    </ligand>
</feature>
<keyword evidence="9" id="KW-0539">Nucleus</keyword>
<evidence type="ECO:0000256" key="2">
    <source>
        <dbReference type="ARBA" id="ARBA00022490"/>
    </source>
</evidence>
<evidence type="ECO:0000256" key="8">
    <source>
        <dbReference type="ARBA" id="ARBA00048117"/>
    </source>
</evidence>
<feature type="binding site" evidence="9">
    <location>
        <position position="130"/>
    </location>
    <ligand>
        <name>a divalent metal cation</name>
        <dbReference type="ChEBI" id="CHEBI:60240"/>
    </ligand>
</feature>
<evidence type="ECO:0000256" key="5">
    <source>
        <dbReference type="ARBA" id="ARBA00022723"/>
    </source>
</evidence>
<feature type="binding site" evidence="9">
    <location>
        <position position="162"/>
    </location>
    <ligand>
        <name>substrate</name>
    </ligand>
</feature>
<evidence type="ECO:0000256" key="6">
    <source>
        <dbReference type="ARBA" id="ARBA00023315"/>
    </source>
</evidence>
<dbReference type="FunFam" id="3.30.420.40:FF:000038">
    <property type="entry name" value="Probable tRNA N6-adenosine threonylcarbamoyltransferase"/>
    <property type="match status" value="1"/>
</dbReference>
<evidence type="ECO:0000256" key="1">
    <source>
        <dbReference type="ARBA" id="ARBA00012156"/>
    </source>
</evidence>